<proteinExistence type="predicted"/>
<protein>
    <submittedName>
        <fullName evidence="1">Uncharacterized protein</fullName>
    </submittedName>
</protein>
<keyword evidence="2" id="KW-1185">Reference proteome</keyword>
<accession>A0ABS6JNL1</accession>
<gene>
    <name evidence="1" type="ORF">KS407_01660</name>
</gene>
<dbReference type="Proteomes" id="UP000790580">
    <property type="component" value="Unassembled WGS sequence"/>
</dbReference>
<evidence type="ECO:0000313" key="1">
    <source>
        <dbReference type="EMBL" id="MBU9720148.1"/>
    </source>
</evidence>
<evidence type="ECO:0000313" key="2">
    <source>
        <dbReference type="Proteomes" id="UP000790580"/>
    </source>
</evidence>
<organism evidence="1 2">
    <name type="scientific">Evansella alkalicola</name>
    <dbReference type="NCBI Taxonomy" id="745819"/>
    <lineage>
        <taxon>Bacteria</taxon>
        <taxon>Bacillati</taxon>
        <taxon>Bacillota</taxon>
        <taxon>Bacilli</taxon>
        <taxon>Bacillales</taxon>
        <taxon>Bacillaceae</taxon>
        <taxon>Evansella</taxon>
    </lineage>
</organism>
<comment type="caution">
    <text evidence="1">The sequence shown here is derived from an EMBL/GenBank/DDBJ whole genome shotgun (WGS) entry which is preliminary data.</text>
</comment>
<reference evidence="1 2" key="1">
    <citation type="submission" date="2021-06" db="EMBL/GenBank/DDBJ databases">
        <title>Bacillus sp. RD4P76, an endophyte from a halophyte.</title>
        <authorList>
            <person name="Sun J.-Q."/>
        </authorList>
    </citation>
    <scope>NUCLEOTIDE SEQUENCE [LARGE SCALE GENOMIC DNA]</scope>
    <source>
        <strain evidence="1 2">JCM 17098</strain>
    </source>
</reference>
<dbReference type="RefSeq" id="WP_088075578.1">
    <property type="nucleotide sequence ID" value="NZ_JAHQCR010000013.1"/>
</dbReference>
<dbReference type="EMBL" id="JAHQCR010000013">
    <property type="protein sequence ID" value="MBU9720148.1"/>
    <property type="molecule type" value="Genomic_DNA"/>
</dbReference>
<sequence>MQTLFIEDKRLGIALPKLNKSWELYTIEEQGEILAFWEKQRAKIPDRIKELEKVVSRKTNDMLLENDANKMIDLNNEIVHLASVINDLNIWFRTEPVLTGNEKEDSLKRKHL</sequence>
<name>A0ABS6JNL1_9BACI</name>